<dbReference type="RefSeq" id="WP_009206873.1">
    <property type="nucleotide sequence ID" value="NC_022357.1"/>
</dbReference>
<protein>
    <submittedName>
        <fullName evidence="3">YceI protein</fullName>
    </submittedName>
</protein>
<dbReference type="HOGENOM" id="CLU_071003_1_2_4"/>
<proteinExistence type="predicted"/>
<feature type="signal peptide" evidence="1">
    <location>
        <begin position="1"/>
        <end position="20"/>
    </location>
</feature>
<dbReference type="AlphaFoldDB" id="S6B0D6"/>
<keyword evidence="1" id="KW-0732">Signal</keyword>
<evidence type="ECO:0000256" key="1">
    <source>
        <dbReference type="SAM" id="SignalP"/>
    </source>
</evidence>
<reference evidence="3 4" key="1">
    <citation type="journal article" date="2012" name="Appl. Environ. Microbiol.">
        <title>Draft genome sequence of a psychrotolerant sulfur-oxidizing bacterium, Sulfuricella denitrificans skB26, and proteomic insights into cold adaptation.</title>
        <authorList>
            <person name="Watanabe T."/>
            <person name="Kojima H."/>
            <person name="Fukui M."/>
        </authorList>
    </citation>
    <scope>NUCLEOTIDE SEQUENCE [LARGE SCALE GENOMIC DNA]</scope>
    <source>
        <strain evidence="4">skB26</strain>
    </source>
</reference>
<dbReference type="Pfam" id="PF04264">
    <property type="entry name" value="YceI"/>
    <property type="match status" value="1"/>
</dbReference>
<dbReference type="Gene3D" id="2.40.128.110">
    <property type="entry name" value="Lipid/polyisoprenoid-binding, YceI-like"/>
    <property type="match status" value="1"/>
</dbReference>
<evidence type="ECO:0000259" key="2">
    <source>
        <dbReference type="SMART" id="SM00867"/>
    </source>
</evidence>
<dbReference type="InterPro" id="IPR036761">
    <property type="entry name" value="TTHA0802/YceI-like_sf"/>
</dbReference>
<dbReference type="EMBL" id="AP013066">
    <property type="protein sequence ID" value="BAN34182.1"/>
    <property type="molecule type" value="Genomic_DNA"/>
</dbReference>
<gene>
    <name evidence="3" type="ORF">SCD_n00333</name>
</gene>
<dbReference type="eggNOG" id="COG2353">
    <property type="taxonomic scope" value="Bacteria"/>
</dbReference>
<dbReference type="InterPro" id="IPR007372">
    <property type="entry name" value="Lipid/polyisoprenoid-bd_YceI"/>
</dbReference>
<feature type="chain" id="PRO_5004545975" evidence="1">
    <location>
        <begin position="21"/>
        <end position="191"/>
    </location>
</feature>
<evidence type="ECO:0000313" key="4">
    <source>
        <dbReference type="Proteomes" id="UP000015559"/>
    </source>
</evidence>
<dbReference type="PANTHER" id="PTHR34406">
    <property type="entry name" value="PROTEIN YCEI"/>
    <property type="match status" value="1"/>
</dbReference>
<name>S6B0D6_SULDS</name>
<accession>S6B0D6</accession>
<dbReference type="OrthoDB" id="9811006at2"/>
<dbReference type="STRING" id="1163617.SCD_n00333"/>
<dbReference type="PANTHER" id="PTHR34406:SF2">
    <property type="entry name" value="PERIPLASMIC PROTEIN"/>
    <property type="match status" value="1"/>
</dbReference>
<dbReference type="KEGG" id="sdr:SCD_n00333"/>
<dbReference type="Proteomes" id="UP000015559">
    <property type="component" value="Chromosome"/>
</dbReference>
<dbReference type="SUPFAM" id="SSF101874">
    <property type="entry name" value="YceI-like"/>
    <property type="match status" value="1"/>
</dbReference>
<dbReference type="SMART" id="SM00867">
    <property type="entry name" value="YceI"/>
    <property type="match status" value="1"/>
</dbReference>
<feature type="domain" description="Lipid/polyisoprenoid-binding YceI-like" evidence="2">
    <location>
        <begin position="23"/>
        <end position="186"/>
    </location>
</feature>
<keyword evidence="4" id="KW-1185">Reference proteome</keyword>
<sequence>MKRYLAAFAVTTALVAPACAADSYTTDSEFTAPVFEITHLGFTTQHGRFNKTSGKIMIDFAAKTGSVDFTVYTESLDMGWGAWAKHLTSEGLFNVKKFPTMTFKSDKLIFDGNKVVAAEGQFTMIGVTKPLKVTVNGFQCGSNPVSKKPMCAGDITATLKRSDFGLTKYIPAVSDEVKISVPVEAYKNGAL</sequence>
<evidence type="ECO:0000313" key="3">
    <source>
        <dbReference type="EMBL" id="BAN34182.1"/>
    </source>
</evidence>
<organism evidence="3 4">
    <name type="scientific">Sulfuricella denitrificans (strain DSM 22764 / NBRC 105220 / skB26)</name>
    <dbReference type="NCBI Taxonomy" id="1163617"/>
    <lineage>
        <taxon>Bacteria</taxon>
        <taxon>Pseudomonadati</taxon>
        <taxon>Pseudomonadota</taxon>
        <taxon>Betaproteobacteria</taxon>
        <taxon>Nitrosomonadales</taxon>
        <taxon>Sulfuricellaceae</taxon>
        <taxon>Sulfuricella</taxon>
    </lineage>
</organism>